<name>A0A423PJU4_9GAMM</name>
<dbReference type="PROSITE" id="PS51318">
    <property type="entry name" value="TAT"/>
    <property type="match status" value="1"/>
</dbReference>
<dbReference type="EMBL" id="AYKF01000110">
    <property type="protein sequence ID" value="ROO25792.1"/>
    <property type="molecule type" value="Genomic_DNA"/>
</dbReference>
<evidence type="ECO:0000313" key="2">
    <source>
        <dbReference type="EMBL" id="ROO25792.1"/>
    </source>
</evidence>
<dbReference type="Proteomes" id="UP000285123">
    <property type="component" value="Unassembled WGS sequence"/>
</dbReference>
<protein>
    <submittedName>
        <fullName evidence="2">Uncharacterized protein</fullName>
    </submittedName>
</protein>
<reference evidence="2 3" key="1">
    <citation type="submission" date="2013-10" db="EMBL/GenBank/DDBJ databases">
        <title>Salinisphaera halophila YIM 95161 Genome Sequencing.</title>
        <authorList>
            <person name="Lai Q."/>
            <person name="Li C."/>
            <person name="Shao Z."/>
        </authorList>
    </citation>
    <scope>NUCLEOTIDE SEQUENCE [LARGE SCALE GENOMIC DNA]</scope>
    <source>
        <strain evidence="2 3">YIM 95161</strain>
    </source>
</reference>
<keyword evidence="1" id="KW-0812">Transmembrane</keyword>
<accession>A0A423PJU4</accession>
<gene>
    <name evidence="2" type="ORF">SAHL_14015</name>
</gene>
<sequence>MPDDDRHSTGRIPRRRLIATAVVAGGLTLLGLLALQWLPGPVHTPAVQSAAEPPSE</sequence>
<dbReference type="InterPro" id="IPR006311">
    <property type="entry name" value="TAT_signal"/>
</dbReference>
<dbReference type="AlphaFoldDB" id="A0A423PJU4"/>
<evidence type="ECO:0000313" key="3">
    <source>
        <dbReference type="Proteomes" id="UP000285123"/>
    </source>
</evidence>
<evidence type="ECO:0000256" key="1">
    <source>
        <dbReference type="SAM" id="Phobius"/>
    </source>
</evidence>
<keyword evidence="1" id="KW-0472">Membrane</keyword>
<feature type="transmembrane region" description="Helical" evidence="1">
    <location>
        <begin position="17"/>
        <end position="38"/>
    </location>
</feature>
<proteinExistence type="predicted"/>
<comment type="caution">
    <text evidence="2">The sequence shown here is derived from an EMBL/GenBank/DDBJ whole genome shotgun (WGS) entry which is preliminary data.</text>
</comment>
<keyword evidence="1" id="KW-1133">Transmembrane helix</keyword>
<organism evidence="2 3">
    <name type="scientific">Salinisphaera orenii YIM 95161</name>
    <dbReference type="NCBI Taxonomy" id="1051139"/>
    <lineage>
        <taxon>Bacteria</taxon>
        <taxon>Pseudomonadati</taxon>
        <taxon>Pseudomonadota</taxon>
        <taxon>Gammaproteobacteria</taxon>
        <taxon>Salinisphaerales</taxon>
        <taxon>Salinisphaeraceae</taxon>
        <taxon>Salinisphaera</taxon>
    </lineage>
</organism>
<dbReference type="RefSeq" id="WP_184947711.1">
    <property type="nucleotide sequence ID" value="NZ_AYKF01000110.1"/>
</dbReference>